<feature type="non-terminal residue" evidence="4">
    <location>
        <position position="1"/>
    </location>
</feature>
<sequence>EPEKDSDLPGFDIPIFTEEFLDHNKGREAELRQLRKSNTDYEQQNAILQKHIENMKAAVDKLEVETSQQRSNNAALQQHLDSMRAILTTNFASIPLPGTELGRLNLEKVNPHLCGGRVENHLGKPLSSPRLDSNLDLPVLGSLAQHETSVLAKHTTKAGTNELPTLNNIDSYMTRLHSVLTDTSARERETLLTTVRALVARMDFNA</sequence>
<accession>A0ABN7PCW0</accession>
<evidence type="ECO:0000256" key="2">
    <source>
        <dbReference type="ARBA" id="ARBA00023242"/>
    </source>
</evidence>
<keyword evidence="5" id="KW-1185">Reference proteome</keyword>
<dbReference type="EMBL" id="CAJPIN010026198">
    <property type="protein sequence ID" value="CAG2063406.1"/>
    <property type="molecule type" value="Genomic_DNA"/>
</dbReference>
<dbReference type="PANTHER" id="PTHR46040:SF3">
    <property type="entry name" value="HIGH MOBILITY GROUP PROTEIN 2"/>
    <property type="match status" value="1"/>
</dbReference>
<keyword evidence="1" id="KW-0238">DNA-binding</keyword>
<name>A0ABN7PCW0_TIMPD</name>
<reference evidence="4" key="1">
    <citation type="submission" date="2021-03" db="EMBL/GenBank/DDBJ databases">
        <authorList>
            <person name="Tran Van P."/>
        </authorList>
    </citation>
    <scope>NUCLEOTIDE SEQUENCE</scope>
</reference>
<dbReference type="PANTHER" id="PTHR46040">
    <property type="entry name" value="HIGH MOBILITY GROUP PROTEIN 2"/>
    <property type="match status" value="1"/>
</dbReference>
<dbReference type="InterPro" id="IPR051965">
    <property type="entry name" value="ChromReg_NeuronalGeneExpr"/>
</dbReference>
<proteinExistence type="predicted"/>
<evidence type="ECO:0000313" key="4">
    <source>
        <dbReference type="EMBL" id="CAG2063406.1"/>
    </source>
</evidence>
<evidence type="ECO:0000256" key="1">
    <source>
        <dbReference type="ARBA" id="ARBA00023125"/>
    </source>
</evidence>
<organism evidence="4 5">
    <name type="scientific">Timema podura</name>
    <name type="common">Walking stick</name>
    <dbReference type="NCBI Taxonomy" id="61482"/>
    <lineage>
        <taxon>Eukaryota</taxon>
        <taxon>Metazoa</taxon>
        <taxon>Ecdysozoa</taxon>
        <taxon>Arthropoda</taxon>
        <taxon>Hexapoda</taxon>
        <taxon>Insecta</taxon>
        <taxon>Pterygota</taxon>
        <taxon>Neoptera</taxon>
        <taxon>Polyneoptera</taxon>
        <taxon>Phasmatodea</taxon>
        <taxon>Timematodea</taxon>
        <taxon>Timematoidea</taxon>
        <taxon>Timematidae</taxon>
        <taxon>Timema</taxon>
    </lineage>
</organism>
<gene>
    <name evidence="4" type="ORF">TPAB3V08_LOCUS10353</name>
</gene>
<evidence type="ECO:0000256" key="3">
    <source>
        <dbReference type="SAM" id="Coils"/>
    </source>
</evidence>
<protein>
    <submittedName>
        <fullName evidence="4">Uncharacterized protein</fullName>
    </submittedName>
</protein>
<evidence type="ECO:0000313" key="5">
    <source>
        <dbReference type="Proteomes" id="UP001153148"/>
    </source>
</evidence>
<keyword evidence="2" id="KW-0539">Nucleus</keyword>
<keyword evidence="3" id="KW-0175">Coiled coil</keyword>
<dbReference type="Proteomes" id="UP001153148">
    <property type="component" value="Unassembled WGS sequence"/>
</dbReference>
<comment type="caution">
    <text evidence="4">The sequence shown here is derived from an EMBL/GenBank/DDBJ whole genome shotgun (WGS) entry which is preliminary data.</text>
</comment>
<feature type="coiled-coil region" evidence="3">
    <location>
        <begin position="24"/>
        <end position="72"/>
    </location>
</feature>